<evidence type="ECO:0000313" key="2">
    <source>
        <dbReference type="EMBL" id="RUO80801.1"/>
    </source>
</evidence>
<keyword evidence="3" id="KW-1185">Reference proteome</keyword>
<sequence length="191" mass="21146">MASNSQQYNYDRLSEQLQQHDVHPSAADIHGMLTGLLASGTPLTDDDWLVLMSDLANEGQAFDSALLPLLRNLAEDTSAGLRDREFGFQLLLPEEKAPLHERLQALVAWVQSFLVGFGINQTNLTALSKDLREAIDDMVEIAKLEFEAEDSEEAEQAYDEVLEYLRVSAMMCAAELAQTPRKPAASGKTLH</sequence>
<reference evidence="2 3" key="1">
    <citation type="journal article" date="2011" name="Front. Microbiol.">
        <title>Genomic signatures of strain selection and enhancement in Bacillus atrophaeus var. globigii, a historical biowarfare simulant.</title>
        <authorList>
            <person name="Gibbons H.S."/>
            <person name="Broomall S.M."/>
            <person name="McNew L.A."/>
            <person name="Daligault H."/>
            <person name="Chapman C."/>
            <person name="Bruce D."/>
            <person name="Karavis M."/>
            <person name="Krepps M."/>
            <person name="McGregor P.A."/>
            <person name="Hong C."/>
            <person name="Park K.H."/>
            <person name="Akmal A."/>
            <person name="Feldman A."/>
            <person name="Lin J.S."/>
            <person name="Chang W.E."/>
            <person name="Higgs B.W."/>
            <person name="Demirev P."/>
            <person name="Lindquist J."/>
            <person name="Liem A."/>
            <person name="Fochler E."/>
            <person name="Read T.D."/>
            <person name="Tapia R."/>
            <person name="Johnson S."/>
            <person name="Bishop-Lilly K.A."/>
            <person name="Detter C."/>
            <person name="Han C."/>
            <person name="Sozhamannan S."/>
            <person name="Rosenzweig C.N."/>
            <person name="Skowronski E.W."/>
        </authorList>
    </citation>
    <scope>NUCLEOTIDE SEQUENCE [LARGE SCALE GENOMIC DNA]</scope>
    <source>
        <strain evidence="2 3">CC-PW-9</strain>
    </source>
</reference>
<comment type="similarity">
    <text evidence="1">Belongs to the UPF0149 family.</text>
</comment>
<gene>
    <name evidence="2" type="ORF">CWI84_04250</name>
</gene>
<proteinExistence type="inferred from homology"/>
<dbReference type="InterPro" id="IPR036255">
    <property type="entry name" value="YgfB-like_sf"/>
</dbReference>
<dbReference type="Gene3D" id="1.20.120.740">
    <property type="entry name" value="YgfB uncharacterised protein family UPF0149, PF03695"/>
    <property type="match status" value="1"/>
</dbReference>
<evidence type="ECO:0000313" key="3">
    <source>
        <dbReference type="Proteomes" id="UP000287996"/>
    </source>
</evidence>
<dbReference type="SUPFAM" id="SSF101327">
    <property type="entry name" value="YgfB-like"/>
    <property type="match status" value="1"/>
</dbReference>
<dbReference type="InterPro" id="IPR011978">
    <property type="entry name" value="YgfB-like"/>
</dbReference>
<dbReference type="PANTHER" id="PTHR37528">
    <property type="entry name" value="UPF0149 PROTEIN YGFB"/>
    <property type="match status" value="1"/>
</dbReference>
<dbReference type="NCBIfam" id="NF002477">
    <property type="entry name" value="PRK01736.1"/>
    <property type="match status" value="1"/>
</dbReference>
<dbReference type="RefSeq" id="WP_126841332.1">
    <property type="nucleotide sequence ID" value="NZ_PIQH01000003.1"/>
</dbReference>
<dbReference type="NCBIfam" id="TIGR02292">
    <property type="entry name" value="ygfB_yecA"/>
    <property type="match status" value="1"/>
</dbReference>
<dbReference type="Pfam" id="PF03695">
    <property type="entry name" value="UPF0149"/>
    <property type="match status" value="1"/>
</dbReference>
<dbReference type="OrthoDB" id="9783391at2"/>
<dbReference type="EMBL" id="PIQH01000003">
    <property type="protein sequence ID" value="RUO80801.1"/>
    <property type="molecule type" value="Genomic_DNA"/>
</dbReference>
<dbReference type="Proteomes" id="UP000287996">
    <property type="component" value="Unassembled WGS sequence"/>
</dbReference>
<protein>
    <submittedName>
        <fullName evidence="2">YecA family protein</fullName>
    </submittedName>
</protein>
<accession>A0A432ZSI5</accession>
<name>A0A432ZSI5_9GAMM</name>
<evidence type="ECO:0000256" key="1">
    <source>
        <dbReference type="ARBA" id="ARBA00038308"/>
    </source>
</evidence>
<comment type="caution">
    <text evidence="2">The sequence shown here is derived from an EMBL/GenBank/DDBJ whole genome shotgun (WGS) entry which is preliminary data.</text>
</comment>
<organism evidence="2 3">
    <name type="scientific">Idiomarina tyrosinivorans</name>
    <dbReference type="NCBI Taxonomy" id="1445662"/>
    <lineage>
        <taxon>Bacteria</taxon>
        <taxon>Pseudomonadati</taxon>
        <taxon>Pseudomonadota</taxon>
        <taxon>Gammaproteobacteria</taxon>
        <taxon>Alteromonadales</taxon>
        <taxon>Idiomarinaceae</taxon>
        <taxon>Idiomarina</taxon>
    </lineage>
</organism>
<dbReference type="GO" id="GO:0005829">
    <property type="term" value="C:cytosol"/>
    <property type="evidence" value="ECO:0007669"/>
    <property type="project" value="TreeGrafter"/>
</dbReference>
<dbReference type="AlphaFoldDB" id="A0A432ZSI5"/>
<dbReference type="PANTHER" id="PTHR37528:SF1">
    <property type="entry name" value="UPF0149 PROTEIN YGFB"/>
    <property type="match status" value="1"/>
</dbReference>